<feature type="domain" description="ABC transporter" evidence="7">
    <location>
        <begin position="5"/>
        <end position="218"/>
    </location>
</feature>
<comment type="caution">
    <text evidence="8">The sequence shown here is derived from an EMBL/GenBank/DDBJ whole genome shotgun (WGS) entry which is preliminary data.</text>
</comment>
<dbReference type="RefSeq" id="WP_236865558.1">
    <property type="nucleotide sequence ID" value="NZ_BAABAZ010000004.1"/>
</dbReference>
<evidence type="ECO:0000256" key="3">
    <source>
        <dbReference type="ARBA" id="ARBA00022741"/>
    </source>
</evidence>
<evidence type="ECO:0000256" key="4">
    <source>
        <dbReference type="ARBA" id="ARBA00022840"/>
    </source>
</evidence>
<reference evidence="9" key="1">
    <citation type="journal article" date="2019" name="Int. J. Syst. Evol. Microbiol.">
        <title>The Global Catalogue of Microorganisms (GCM) 10K type strain sequencing project: providing services to taxonomists for standard genome sequencing and annotation.</title>
        <authorList>
            <consortium name="The Broad Institute Genomics Platform"/>
            <consortium name="The Broad Institute Genome Sequencing Center for Infectious Disease"/>
            <person name="Wu L."/>
            <person name="Ma J."/>
        </authorList>
    </citation>
    <scope>NUCLEOTIDE SEQUENCE [LARGE SCALE GENOMIC DNA]</scope>
    <source>
        <strain evidence="9">JCM 17458</strain>
    </source>
</reference>
<accession>A0ABP8EHE4</accession>
<evidence type="ECO:0000256" key="1">
    <source>
        <dbReference type="ARBA" id="ARBA00022448"/>
    </source>
</evidence>
<organism evidence="8 9">
    <name type="scientific">Brevibacterium daeguense</name>
    <dbReference type="NCBI Taxonomy" id="909936"/>
    <lineage>
        <taxon>Bacteria</taxon>
        <taxon>Bacillati</taxon>
        <taxon>Actinomycetota</taxon>
        <taxon>Actinomycetes</taxon>
        <taxon>Micrococcales</taxon>
        <taxon>Brevibacteriaceae</taxon>
        <taxon>Brevibacterium</taxon>
    </lineage>
</organism>
<evidence type="ECO:0000313" key="9">
    <source>
        <dbReference type="Proteomes" id="UP001501586"/>
    </source>
</evidence>
<evidence type="ECO:0000256" key="6">
    <source>
        <dbReference type="ARBA" id="ARBA00023136"/>
    </source>
</evidence>
<keyword evidence="6" id="KW-0472">Membrane</keyword>
<evidence type="ECO:0000256" key="2">
    <source>
        <dbReference type="ARBA" id="ARBA00022475"/>
    </source>
</evidence>
<sequence>MTAVLTATGVEKSFGPERTVLDGIDIALLPGQLTVVHGARDAGRSTLLRCLTGGYRPDAGHVVLERAAGSVDLAAADPRTLAWVRKHHIRDFAGPLAAPPSQDAASAAARSAALERETAVAGLRRLGVAELAEVPLGRLRRTARRAVALTAALLSQAAVVVLDEPDTAADPERVLDWISELRAGGTAVLAAPSDAHPFIARASASAILTEGKIQWTTQ</sequence>
<dbReference type="InterPro" id="IPR003439">
    <property type="entry name" value="ABC_transporter-like_ATP-bd"/>
</dbReference>
<gene>
    <name evidence="8" type="ORF">GCM10022261_08210</name>
</gene>
<dbReference type="PANTHER" id="PTHR43790">
    <property type="entry name" value="CARBOHYDRATE TRANSPORT ATP-BINDING PROTEIN MG119-RELATED"/>
    <property type="match status" value="1"/>
</dbReference>
<evidence type="ECO:0000256" key="5">
    <source>
        <dbReference type="ARBA" id="ARBA00022967"/>
    </source>
</evidence>
<keyword evidence="5" id="KW-1278">Translocase</keyword>
<keyword evidence="3" id="KW-0547">Nucleotide-binding</keyword>
<proteinExistence type="predicted"/>
<keyword evidence="1" id="KW-0813">Transport</keyword>
<dbReference type="SUPFAM" id="SSF52540">
    <property type="entry name" value="P-loop containing nucleoside triphosphate hydrolases"/>
    <property type="match status" value="1"/>
</dbReference>
<keyword evidence="2" id="KW-1003">Cell membrane</keyword>
<keyword evidence="9" id="KW-1185">Reference proteome</keyword>
<dbReference type="Gene3D" id="3.40.50.300">
    <property type="entry name" value="P-loop containing nucleotide triphosphate hydrolases"/>
    <property type="match status" value="1"/>
</dbReference>
<name>A0ABP8EHE4_9MICO</name>
<evidence type="ECO:0000313" key="8">
    <source>
        <dbReference type="EMBL" id="GAA4283290.1"/>
    </source>
</evidence>
<evidence type="ECO:0000259" key="7">
    <source>
        <dbReference type="PROSITE" id="PS50893"/>
    </source>
</evidence>
<dbReference type="PROSITE" id="PS50893">
    <property type="entry name" value="ABC_TRANSPORTER_2"/>
    <property type="match status" value="1"/>
</dbReference>
<dbReference type="InterPro" id="IPR050107">
    <property type="entry name" value="ABC_carbohydrate_import_ATPase"/>
</dbReference>
<dbReference type="EMBL" id="BAABAZ010000004">
    <property type="protein sequence ID" value="GAA4283290.1"/>
    <property type="molecule type" value="Genomic_DNA"/>
</dbReference>
<dbReference type="InterPro" id="IPR027417">
    <property type="entry name" value="P-loop_NTPase"/>
</dbReference>
<dbReference type="Proteomes" id="UP001501586">
    <property type="component" value="Unassembled WGS sequence"/>
</dbReference>
<dbReference type="PANTHER" id="PTHR43790:SF3">
    <property type="entry name" value="D-ALLOSE IMPORT ATP-BINDING PROTEIN ALSA-RELATED"/>
    <property type="match status" value="1"/>
</dbReference>
<protein>
    <recommendedName>
        <fullName evidence="7">ABC transporter domain-containing protein</fullName>
    </recommendedName>
</protein>
<dbReference type="Pfam" id="PF00005">
    <property type="entry name" value="ABC_tran"/>
    <property type="match status" value="1"/>
</dbReference>
<keyword evidence="4" id="KW-0067">ATP-binding</keyword>